<name>A0A6G8IEB4_9BURK</name>
<evidence type="ECO:0000313" key="2">
    <source>
        <dbReference type="EMBL" id="QIM51451.1"/>
    </source>
</evidence>
<dbReference type="KEGG" id="hcz:G9Q37_04520"/>
<organism evidence="2 3">
    <name type="scientific">Hydrogenophaga crocea</name>
    <dbReference type="NCBI Taxonomy" id="2716225"/>
    <lineage>
        <taxon>Bacteria</taxon>
        <taxon>Pseudomonadati</taxon>
        <taxon>Pseudomonadota</taxon>
        <taxon>Betaproteobacteria</taxon>
        <taxon>Burkholderiales</taxon>
        <taxon>Comamonadaceae</taxon>
        <taxon>Hydrogenophaga</taxon>
    </lineage>
</organism>
<evidence type="ECO:0000313" key="3">
    <source>
        <dbReference type="Proteomes" id="UP000503162"/>
    </source>
</evidence>
<reference evidence="2 3" key="1">
    <citation type="submission" date="2020-03" db="EMBL/GenBank/DDBJ databases">
        <title>Hydrogenophaga sp. nov. isolated from cyanobacterial mat.</title>
        <authorList>
            <person name="Thorat V."/>
            <person name="Kirdat K."/>
            <person name="Tiwarekar B."/>
            <person name="Costa E.D."/>
            <person name="Yadav A."/>
        </authorList>
    </citation>
    <scope>NUCLEOTIDE SEQUENCE [LARGE SCALE GENOMIC DNA]</scope>
    <source>
        <strain evidence="2 3">BA0156</strain>
    </source>
</reference>
<feature type="transmembrane region" description="Helical" evidence="1">
    <location>
        <begin position="49"/>
        <end position="69"/>
    </location>
</feature>
<keyword evidence="1" id="KW-1133">Transmembrane helix</keyword>
<keyword evidence="1" id="KW-0472">Membrane</keyword>
<accession>A0A6G8IEB4</accession>
<dbReference type="Proteomes" id="UP000503162">
    <property type="component" value="Chromosome"/>
</dbReference>
<dbReference type="RefSeq" id="WP_166225174.1">
    <property type="nucleotide sequence ID" value="NZ_CP049989.1"/>
</dbReference>
<proteinExistence type="predicted"/>
<dbReference type="EMBL" id="CP049989">
    <property type="protein sequence ID" value="QIM51451.1"/>
    <property type="molecule type" value="Genomic_DNA"/>
</dbReference>
<keyword evidence="1" id="KW-0812">Transmembrane</keyword>
<gene>
    <name evidence="2" type="ORF">G9Q37_04520</name>
</gene>
<keyword evidence="3" id="KW-1185">Reference proteome</keyword>
<feature type="transmembrane region" description="Helical" evidence="1">
    <location>
        <begin position="12"/>
        <end position="37"/>
    </location>
</feature>
<sequence length="76" mass="9047">MKSANHWIVEGGRWALCYVLGWLMVFAGTALSLYMWAAPFEHWDEMLSLLFWRSFIPAAPVCVILRASCWRRRFWH</sequence>
<evidence type="ECO:0000256" key="1">
    <source>
        <dbReference type="SAM" id="Phobius"/>
    </source>
</evidence>
<dbReference type="AlphaFoldDB" id="A0A6G8IEB4"/>
<protein>
    <submittedName>
        <fullName evidence="2">Uncharacterized protein</fullName>
    </submittedName>
</protein>